<proteinExistence type="predicted"/>
<dbReference type="PROSITE" id="PS50042">
    <property type="entry name" value="CNMP_BINDING_3"/>
    <property type="match status" value="1"/>
</dbReference>
<dbReference type="RefSeq" id="WP_110309063.1">
    <property type="nucleotide sequence ID" value="NZ_QICL01000001.1"/>
</dbReference>
<dbReference type="EMBL" id="QICL01000001">
    <property type="protein sequence ID" value="PXV69102.1"/>
    <property type="molecule type" value="Genomic_DNA"/>
</dbReference>
<reference evidence="2 3" key="1">
    <citation type="submission" date="2018-03" db="EMBL/GenBank/DDBJ databases">
        <title>Genomic Encyclopedia of Archaeal and Bacterial Type Strains, Phase II (KMG-II): from individual species to whole genera.</title>
        <authorList>
            <person name="Goeker M."/>
        </authorList>
    </citation>
    <scope>NUCLEOTIDE SEQUENCE [LARGE SCALE GENOMIC DNA]</scope>
    <source>
        <strain evidence="2 3">DSM 100214</strain>
    </source>
</reference>
<evidence type="ECO:0000313" key="2">
    <source>
        <dbReference type="EMBL" id="PXV69102.1"/>
    </source>
</evidence>
<protein>
    <submittedName>
        <fullName evidence="2">CRP-like cAMP-binding protein</fullName>
    </submittedName>
</protein>
<dbReference type="Proteomes" id="UP000247973">
    <property type="component" value="Unassembled WGS sequence"/>
</dbReference>
<dbReference type="Pfam" id="PF00027">
    <property type="entry name" value="cNMP_binding"/>
    <property type="match status" value="1"/>
</dbReference>
<dbReference type="Gene3D" id="2.60.120.10">
    <property type="entry name" value="Jelly Rolls"/>
    <property type="match status" value="1"/>
</dbReference>
<dbReference type="InterPro" id="IPR014710">
    <property type="entry name" value="RmlC-like_jellyroll"/>
</dbReference>
<feature type="domain" description="Cyclic nucleotide-binding" evidence="1">
    <location>
        <begin position="7"/>
        <end position="119"/>
    </location>
</feature>
<organism evidence="2 3">
    <name type="scientific">Dysgonomonas alginatilytica</name>
    <dbReference type="NCBI Taxonomy" id="1605892"/>
    <lineage>
        <taxon>Bacteria</taxon>
        <taxon>Pseudomonadati</taxon>
        <taxon>Bacteroidota</taxon>
        <taxon>Bacteroidia</taxon>
        <taxon>Bacteroidales</taxon>
        <taxon>Dysgonomonadaceae</taxon>
        <taxon>Dysgonomonas</taxon>
    </lineage>
</organism>
<sequence length="186" mass="21721">MKKHFASLNILSPEELNRIDPFLSQRKIKKGEFLIQSGNICKEIAFIRSGVLRSYFIDGDGEELINCITFEGELMSAFSSFITQVPTNENIQAILDTEIEVLQKTDLDYLYQTSAEWQKFGRILTEMQYLKLEERIISFQKDDATKRYMLLEKNNSEYVKHIPLHYIASYLGISTRHLTRIRKSLL</sequence>
<dbReference type="CDD" id="cd00038">
    <property type="entry name" value="CAP_ED"/>
    <property type="match status" value="1"/>
</dbReference>
<evidence type="ECO:0000313" key="3">
    <source>
        <dbReference type="Proteomes" id="UP000247973"/>
    </source>
</evidence>
<dbReference type="InterPro" id="IPR000595">
    <property type="entry name" value="cNMP-bd_dom"/>
</dbReference>
<keyword evidence="3" id="KW-1185">Reference proteome</keyword>
<dbReference type="OrthoDB" id="680421at2"/>
<dbReference type="AlphaFoldDB" id="A0A2V3PVE6"/>
<dbReference type="InterPro" id="IPR018490">
    <property type="entry name" value="cNMP-bd_dom_sf"/>
</dbReference>
<name>A0A2V3PVE6_9BACT</name>
<accession>A0A2V3PVE6</accession>
<evidence type="ECO:0000259" key="1">
    <source>
        <dbReference type="PROSITE" id="PS50042"/>
    </source>
</evidence>
<gene>
    <name evidence="2" type="ORF">CLV62_101371</name>
</gene>
<dbReference type="SUPFAM" id="SSF51206">
    <property type="entry name" value="cAMP-binding domain-like"/>
    <property type="match status" value="1"/>
</dbReference>
<comment type="caution">
    <text evidence="2">The sequence shown here is derived from an EMBL/GenBank/DDBJ whole genome shotgun (WGS) entry which is preliminary data.</text>
</comment>